<comment type="subcellular location">
    <subcellularLocation>
        <location evidence="1">Membrane</location>
        <topology evidence="1">Multi-pass membrane protein</topology>
    </subcellularLocation>
</comment>
<evidence type="ECO:0000256" key="5">
    <source>
        <dbReference type="ARBA" id="ARBA00023136"/>
    </source>
</evidence>
<feature type="transmembrane region" description="Helical" evidence="6">
    <location>
        <begin position="180"/>
        <end position="200"/>
    </location>
</feature>
<gene>
    <name evidence="9" type="ORF">JCM15548_13170</name>
</gene>
<name>A0A0E9M138_9BACT</name>
<dbReference type="InterPro" id="IPR010920">
    <property type="entry name" value="LSM_dom_sf"/>
</dbReference>
<dbReference type="STRING" id="1236989.JCM15548_13170"/>
<feature type="transmembrane region" description="Helical" evidence="6">
    <location>
        <begin position="115"/>
        <end position="140"/>
    </location>
</feature>
<keyword evidence="4 6" id="KW-1133">Transmembrane helix</keyword>
<evidence type="ECO:0000259" key="8">
    <source>
        <dbReference type="Pfam" id="PF00924"/>
    </source>
</evidence>
<proteinExistence type="inferred from homology"/>
<keyword evidence="5 6" id="KW-0472">Membrane</keyword>
<dbReference type="Proteomes" id="UP000032900">
    <property type="component" value="Unassembled WGS sequence"/>
</dbReference>
<dbReference type="Gene3D" id="1.10.287.1260">
    <property type="match status" value="1"/>
</dbReference>
<feature type="transmembrane region" description="Helical" evidence="6">
    <location>
        <begin position="152"/>
        <end position="174"/>
    </location>
</feature>
<dbReference type="InterPro" id="IPR006685">
    <property type="entry name" value="MscS_channel_2nd"/>
</dbReference>
<dbReference type="PANTHER" id="PTHR30221">
    <property type="entry name" value="SMALL-CONDUCTANCE MECHANOSENSITIVE CHANNEL"/>
    <property type="match status" value="1"/>
</dbReference>
<dbReference type="GO" id="GO:0008381">
    <property type="term" value="F:mechanosensitive monoatomic ion channel activity"/>
    <property type="evidence" value="ECO:0007669"/>
    <property type="project" value="InterPro"/>
</dbReference>
<comment type="similarity">
    <text evidence="2">Belongs to the MscS (TC 1.A.23) family.</text>
</comment>
<evidence type="ECO:0000313" key="9">
    <source>
        <dbReference type="EMBL" id="GAO30855.1"/>
    </source>
</evidence>
<dbReference type="PANTHER" id="PTHR30221:SF1">
    <property type="entry name" value="SMALL-CONDUCTANCE MECHANOSENSITIVE CHANNEL"/>
    <property type="match status" value="1"/>
</dbReference>
<evidence type="ECO:0000256" key="1">
    <source>
        <dbReference type="ARBA" id="ARBA00004141"/>
    </source>
</evidence>
<sequence>MLMKSLLFLLLLFCGLAGAQVGETDYERNPLIWHSQVDTLGVKAVEMAEDSEAVDAAIPSPAVIEKNDSLGVKGDTLVVRLAEADSQLKSATRPTVDDMSNAPSDVLQVISFSKIFWTLVILLIAYLFIRLLMTVLEAFAEKSAKARITIKSLIPVVRILIWSFILFAIVKGIYNPPVETLLALGASVAIAVGLAAQDLLRNVFGGIMLLFDRPFKVGDKIQIGQHYGEVLEIGLRATRLVTPDDSVVSVPNLELMNASVSNANSGELNCQVVAEIILPIDVDTRKVRKIATEAAQVSKFIYLNKPIVVLFFNEMHERKSYLKMRLKAYVMDIRYEFQFKSDMTEIVLKELLEQGLINKDDLGYK</sequence>
<feature type="chain" id="PRO_5002428794" evidence="7">
    <location>
        <begin position="20"/>
        <end position="365"/>
    </location>
</feature>
<dbReference type="AlphaFoldDB" id="A0A0E9M138"/>
<dbReference type="InterPro" id="IPR045275">
    <property type="entry name" value="MscS_archaea/bacteria_type"/>
</dbReference>
<evidence type="ECO:0000256" key="4">
    <source>
        <dbReference type="ARBA" id="ARBA00022989"/>
    </source>
</evidence>
<protein>
    <submittedName>
        <fullName evidence="9">Potassium efflux system KefA protein</fullName>
    </submittedName>
</protein>
<evidence type="ECO:0000313" key="10">
    <source>
        <dbReference type="Proteomes" id="UP000032900"/>
    </source>
</evidence>
<comment type="caution">
    <text evidence="9">The sequence shown here is derived from an EMBL/GenBank/DDBJ whole genome shotgun (WGS) entry which is preliminary data.</text>
</comment>
<dbReference type="Pfam" id="PF00924">
    <property type="entry name" value="MS_channel_2nd"/>
    <property type="match status" value="1"/>
</dbReference>
<accession>A0A0E9M138</accession>
<dbReference type="InterPro" id="IPR023408">
    <property type="entry name" value="MscS_beta-dom_sf"/>
</dbReference>
<feature type="domain" description="Mechanosensitive ion channel MscS" evidence="8">
    <location>
        <begin position="198"/>
        <end position="264"/>
    </location>
</feature>
<evidence type="ECO:0000256" key="7">
    <source>
        <dbReference type="SAM" id="SignalP"/>
    </source>
</evidence>
<reference evidence="9 10" key="1">
    <citation type="journal article" date="2015" name="Microbes Environ.">
        <title>Distribution and evolution of nitrogen fixation genes in the phylum bacteroidetes.</title>
        <authorList>
            <person name="Inoue J."/>
            <person name="Oshima K."/>
            <person name="Suda W."/>
            <person name="Sakamoto M."/>
            <person name="Iino T."/>
            <person name="Noda S."/>
            <person name="Hongoh Y."/>
            <person name="Hattori M."/>
            <person name="Ohkuma M."/>
        </authorList>
    </citation>
    <scope>NUCLEOTIDE SEQUENCE [LARGE SCALE GENOMIC DNA]</scope>
    <source>
        <strain evidence="9">JCM 15548</strain>
    </source>
</reference>
<organism evidence="9 10">
    <name type="scientific">Geofilum rubicundum JCM 15548</name>
    <dbReference type="NCBI Taxonomy" id="1236989"/>
    <lineage>
        <taxon>Bacteria</taxon>
        <taxon>Pseudomonadati</taxon>
        <taxon>Bacteroidota</taxon>
        <taxon>Bacteroidia</taxon>
        <taxon>Marinilabiliales</taxon>
        <taxon>Marinilabiliaceae</taxon>
        <taxon>Geofilum</taxon>
    </lineage>
</organism>
<dbReference type="SUPFAM" id="SSF82861">
    <property type="entry name" value="Mechanosensitive channel protein MscS (YggB), transmembrane region"/>
    <property type="match status" value="1"/>
</dbReference>
<evidence type="ECO:0000256" key="6">
    <source>
        <dbReference type="SAM" id="Phobius"/>
    </source>
</evidence>
<keyword evidence="10" id="KW-1185">Reference proteome</keyword>
<dbReference type="Gene3D" id="2.30.30.60">
    <property type="match status" value="1"/>
</dbReference>
<dbReference type="GO" id="GO:0016020">
    <property type="term" value="C:membrane"/>
    <property type="evidence" value="ECO:0007669"/>
    <property type="project" value="UniProtKB-SubCell"/>
</dbReference>
<evidence type="ECO:0000256" key="3">
    <source>
        <dbReference type="ARBA" id="ARBA00022692"/>
    </source>
</evidence>
<feature type="signal peptide" evidence="7">
    <location>
        <begin position="1"/>
        <end position="19"/>
    </location>
</feature>
<evidence type="ECO:0000256" key="2">
    <source>
        <dbReference type="ARBA" id="ARBA00008017"/>
    </source>
</evidence>
<keyword evidence="7" id="KW-0732">Signal</keyword>
<dbReference type="SUPFAM" id="SSF50182">
    <property type="entry name" value="Sm-like ribonucleoproteins"/>
    <property type="match status" value="1"/>
</dbReference>
<dbReference type="InterPro" id="IPR011014">
    <property type="entry name" value="MscS_channel_TM-2"/>
</dbReference>
<dbReference type="EMBL" id="BAZW01000032">
    <property type="protein sequence ID" value="GAO30855.1"/>
    <property type="molecule type" value="Genomic_DNA"/>
</dbReference>
<keyword evidence="3 6" id="KW-0812">Transmembrane</keyword>